<dbReference type="PANTHER" id="PTHR14781:SF0">
    <property type="entry name" value="INTRAFLAGELLAR TRANSPORT PROTEIN 56"/>
    <property type="match status" value="1"/>
</dbReference>
<comment type="similarity">
    <text evidence="2">Belongs to the IFT56 family.</text>
</comment>
<dbReference type="Pfam" id="PF06984">
    <property type="entry name" value="MRP-L47"/>
    <property type="match status" value="1"/>
</dbReference>
<proteinExistence type="inferred from homology"/>
<dbReference type="GO" id="GO:0005761">
    <property type="term" value="C:mitochondrial ribosome"/>
    <property type="evidence" value="ECO:0007669"/>
    <property type="project" value="InterPro"/>
</dbReference>
<dbReference type="Proteomes" id="UP000746747">
    <property type="component" value="Unassembled WGS sequence"/>
</dbReference>
<keyword evidence="3" id="KW-0677">Repeat</keyword>
<name>A0A8J2PZN6_9BILA</name>
<keyword evidence="5" id="KW-0966">Cell projection</keyword>
<accession>A0A8J2PZN6</accession>
<evidence type="ECO:0000256" key="2">
    <source>
        <dbReference type="ARBA" id="ARBA00007834"/>
    </source>
</evidence>
<dbReference type="GO" id="GO:0120170">
    <property type="term" value="F:intraciliary transport particle B binding"/>
    <property type="evidence" value="ECO:0007669"/>
    <property type="project" value="TreeGrafter"/>
</dbReference>
<dbReference type="GO" id="GO:0035735">
    <property type="term" value="P:intraciliary transport involved in cilium assembly"/>
    <property type="evidence" value="ECO:0007669"/>
    <property type="project" value="TreeGrafter"/>
</dbReference>
<protein>
    <submittedName>
        <fullName evidence="6">Uncharacterized protein</fullName>
    </submittedName>
</protein>
<dbReference type="GO" id="GO:0030992">
    <property type="term" value="C:intraciliary transport particle B"/>
    <property type="evidence" value="ECO:0007669"/>
    <property type="project" value="TreeGrafter"/>
</dbReference>
<gene>
    <name evidence="6" type="ORF">CJOHNSTONI_LOCUS373</name>
</gene>
<evidence type="ECO:0000256" key="4">
    <source>
        <dbReference type="ARBA" id="ARBA00022803"/>
    </source>
</evidence>
<dbReference type="AlphaFoldDB" id="A0A8J2PZN6"/>
<dbReference type="PANTHER" id="PTHR14781">
    <property type="entry name" value="INTRAFLAGELLAR TRANSPORT PROTEIN 56"/>
    <property type="match status" value="1"/>
</dbReference>
<dbReference type="EMBL" id="CAKAEH010000100">
    <property type="protein sequence ID" value="CAG9529823.1"/>
    <property type="molecule type" value="Genomic_DNA"/>
</dbReference>
<dbReference type="GO" id="GO:0035720">
    <property type="term" value="P:intraciliary anterograde transport"/>
    <property type="evidence" value="ECO:0007669"/>
    <property type="project" value="TreeGrafter"/>
</dbReference>
<dbReference type="SUPFAM" id="SSF48452">
    <property type="entry name" value="TPR-like"/>
    <property type="match status" value="3"/>
</dbReference>
<dbReference type="Gene3D" id="6.10.330.20">
    <property type="match status" value="1"/>
</dbReference>
<organism evidence="6 7">
    <name type="scientific">Cercopithifilaria johnstoni</name>
    <dbReference type="NCBI Taxonomy" id="2874296"/>
    <lineage>
        <taxon>Eukaryota</taxon>
        <taxon>Metazoa</taxon>
        <taxon>Ecdysozoa</taxon>
        <taxon>Nematoda</taxon>
        <taxon>Chromadorea</taxon>
        <taxon>Rhabditida</taxon>
        <taxon>Spirurina</taxon>
        <taxon>Spiruromorpha</taxon>
        <taxon>Filarioidea</taxon>
        <taxon>Onchocercidae</taxon>
        <taxon>Cercopithifilaria</taxon>
    </lineage>
</organism>
<dbReference type="InterPro" id="IPR010729">
    <property type="entry name" value="Ribosomal_uL29_mit"/>
</dbReference>
<dbReference type="GO" id="GO:0006412">
    <property type="term" value="P:translation"/>
    <property type="evidence" value="ECO:0007669"/>
    <property type="project" value="InterPro"/>
</dbReference>
<keyword evidence="7" id="KW-1185">Reference proteome</keyword>
<dbReference type="OrthoDB" id="95390at2759"/>
<dbReference type="GO" id="GO:0097546">
    <property type="term" value="C:ciliary base"/>
    <property type="evidence" value="ECO:0007669"/>
    <property type="project" value="TreeGrafter"/>
</dbReference>
<comment type="subcellular location">
    <subcellularLocation>
        <location evidence="1">Cell projection</location>
        <location evidence="1">Cilium</location>
    </subcellularLocation>
</comment>
<keyword evidence="4" id="KW-0802">TPR repeat</keyword>
<dbReference type="InterPro" id="IPR030511">
    <property type="entry name" value="TTC26"/>
</dbReference>
<reference evidence="6" key="1">
    <citation type="submission" date="2021-09" db="EMBL/GenBank/DDBJ databases">
        <authorList>
            <consortium name="Pathogen Informatics"/>
        </authorList>
    </citation>
    <scope>NUCLEOTIDE SEQUENCE</scope>
</reference>
<evidence type="ECO:0000256" key="1">
    <source>
        <dbReference type="ARBA" id="ARBA00004138"/>
    </source>
</evidence>
<comment type="caution">
    <text evidence="6">The sequence shown here is derived from an EMBL/GenBank/DDBJ whole genome shotgun (WGS) entry which is preliminary data.</text>
</comment>
<dbReference type="GO" id="GO:0036064">
    <property type="term" value="C:ciliary basal body"/>
    <property type="evidence" value="ECO:0007669"/>
    <property type="project" value="TreeGrafter"/>
</dbReference>
<evidence type="ECO:0000313" key="7">
    <source>
        <dbReference type="Proteomes" id="UP000746747"/>
    </source>
</evidence>
<evidence type="ECO:0000313" key="6">
    <source>
        <dbReference type="EMBL" id="CAG9529823.1"/>
    </source>
</evidence>
<evidence type="ECO:0000256" key="5">
    <source>
        <dbReference type="ARBA" id="ARBA00023273"/>
    </source>
</evidence>
<evidence type="ECO:0000256" key="3">
    <source>
        <dbReference type="ARBA" id="ARBA00022737"/>
    </source>
</evidence>
<dbReference type="InterPro" id="IPR038340">
    <property type="entry name" value="MRP-L47_sf"/>
</dbReference>
<sequence length="801" mass="93316">MFALKQLRHGFSVSKPMVTFCIKKLNTNIPEGLREFFDDPANYGKDELDEKNKPGRPWNKDELRLKSNTDLHKLWYILLKERNMLLTMQEACVQKARRMPNPDRIEKVAESMCNLESVVHERNDAYFRLETGDGADPPMRTVTSFAGFTYQFCININFSVRIFVFVLSLVKFIPFRKRAVEHLTPPDKQNQKEYEVPYLDDDAYLMQKLWAEKEHAKQRDALDDEVRRRRRSKDQVKYRRSARSYINDIAQLKELSRLRPTWKKSEQKLKDRKIPELNEFLLKRDYIGAMSLLQFQSKNGNIDDLTDLWLGHCAFHAGEYRKAIPIYERMLIRKNCPSEVNVYIACCFFFLGLCAEAKQYAEKGPKNALQNRLLFHLAYRLKDEKQLVMSRSNLQDTVEDQLSLAAMHYIRSHYQEAIDIYKKILTSKKNFIALNVYLSLCYYKLDYYDLSLEVLQFYLNENPDSAIAINLRACNHYKLYNGKTAAKELQKLQNVKASSFMFVKDLISHNTVVFRDGNAALQVFPPLIDIFPEAKLNLIIFYLKRGEVEAALNLISDINPQHPTEHLLKAITYCIISYQKKSKKHLEVAQEHFRIVGESPAECDTIVGRQAMASSYFLSNQFDNVLVYLNSIKTYLHDDDTFNFNIGQALLASGNSAEAEASLLLVVDEELRKKPVYFLSLARAYIQNGKSNLAWEMYGKMKDSDNDLKLLFLIANDCYRIGDYLYSAKSFDALEKIEPNPEYWEGKRGAVIGVFKLVVEQKALPDHLREAIILLEKSRHPQVEYITNIIRRYIRENNLNI</sequence>
<dbReference type="GO" id="GO:0003735">
    <property type="term" value="F:structural constituent of ribosome"/>
    <property type="evidence" value="ECO:0007669"/>
    <property type="project" value="InterPro"/>
</dbReference>
<dbReference type="InterPro" id="IPR011990">
    <property type="entry name" value="TPR-like_helical_dom_sf"/>
</dbReference>
<dbReference type="Gene3D" id="1.25.40.10">
    <property type="entry name" value="Tetratricopeptide repeat domain"/>
    <property type="match status" value="2"/>
</dbReference>